<dbReference type="OrthoDB" id="1698446at2"/>
<gene>
    <name evidence="1" type="ORF">SAMN00017477_0048</name>
</gene>
<sequence length="528" mass="62267">MKFKNTFEKYDLLESFYYILDELVQVKDSEDLIYSQIYESFGPQLPKSIILFDRHKNKKALNERFMYFIEKSLYDAEELWKPLSRSYFTVLELFDNQAEDRLIGKNFKISNLPKDVSSGEFLLCRILEIDEEYFIYGDYVPVTFLHGEAIIDEFKRLHPFENLNPMQLKYMSYDLFMLYFVSSLDENIFSSDVDLFVTGAISTLMFNKPELSLFMEMSSFGSEKFFYATELLSIFYLRILLPKNQNYSSFKRINFHAYFKEAAQRGCFKNETELITVLDTMTEVYKFFSRFREDYKTAVSKLKEVKQDIFNLMDDLKNSMQGFYYDEKILKLISTPQTVISDLDTIENTIESESITESITTGSLTSKSVQILAEAVDIKPTKKVVSYTSYHFPYIDFLYRFLKFKDLVETYDEVIISHLFDDFINLEEDEILAILYNSIFNIKFLEEIYPPIKVKEYVALFNKLFSKLKNEELLFDNLDDEEKHFVDAFSRIGLLNVTDVVKLSTTAINLINYNSNLSDNIISLSDYR</sequence>
<dbReference type="RefSeq" id="WP_084229748.1">
    <property type="nucleotide sequence ID" value="NZ_FWWR01000007.1"/>
</dbReference>
<name>A0A1W1UCA4_PEPAS</name>
<dbReference type="AlphaFoldDB" id="A0A1W1UCA4"/>
<proteinExistence type="predicted"/>
<protein>
    <submittedName>
        <fullName evidence="1">Uncharacterized protein</fullName>
    </submittedName>
</protein>
<dbReference type="Proteomes" id="UP000192368">
    <property type="component" value="Unassembled WGS sequence"/>
</dbReference>
<organism evidence="1 2">
    <name type="scientific">Peptoniphilus asaccharolyticus DSM 20463</name>
    <dbReference type="NCBI Taxonomy" id="573058"/>
    <lineage>
        <taxon>Bacteria</taxon>
        <taxon>Bacillati</taxon>
        <taxon>Bacillota</taxon>
        <taxon>Tissierellia</taxon>
        <taxon>Tissierellales</taxon>
        <taxon>Peptoniphilaceae</taxon>
        <taxon>Peptoniphilus</taxon>
    </lineage>
</organism>
<evidence type="ECO:0000313" key="2">
    <source>
        <dbReference type="Proteomes" id="UP000192368"/>
    </source>
</evidence>
<evidence type="ECO:0000313" key="1">
    <source>
        <dbReference type="EMBL" id="SMB78424.1"/>
    </source>
</evidence>
<dbReference type="EMBL" id="FWWR01000007">
    <property type="protein sequence ID" value="SMB78424.1"/>
    <property type="molecule type" value="Genomic_DNA"/>
</dbReference>
<reference evidence="2" key="1">
    <citation type="submission" date="2017-04" db="EMBL/GenBank/DDBJ databases">
        <authorList>
            <person name="Varghese N."/>
            <person name="Submissions S."/>
        </authorList>
    </citation>
    <scope>NUCLEOTIDE SEQUENCE [LARGE SCALE GENOMIC DNA]</scope>
    <source>
        <strain evidence="2">DSM 20463</strain>
    </source>
</reference>
<keyword evidence="2" id="KW-1185">Reference proteome</keyword>
<accession>A0A1W1UCA4</accession>
<dbReference type="STRING" id="573058.SAMN00017477_0048"/>